<dbReference type="AlphaFoldDB" id="A0A0A1TYM6"/>
<gene>
    <name evidence="1" type="ORF">EIN_417030</name>
</gene>
<dbReference type="OMA" id="CAVAEII"/>
<evidence type="ECO:0000313" key="1">
    <source>
        <dbReference type="EMBL" id="ELP83624.1"/>
    </source>
</evidence>
<accession>A0A0A1TYM6</accession>
<dbReference type="GeneID" id="14882590"/>
<dbReference type="KEGG" id="eiv:EIN_417030"/>
<keyword evidence="2" id="KW-1185">Reference proteome</keyword>
<dbReference type="RefSeq" id="XP_004182970.1">
    <property type="nucleotide sequence ID" value="XM_004182922.1"/>
</dbReference>
<name>A0A0A1TYM6_ENTIV</name>
<protein>
    <submittedName>
        <fullName evidence="1">Uncharacterized protein</fullName>
    </submittedName>
</protein>
<proteinExistence type="predicted"/>
<dbReference type="EMBL" id="KB207254">
    <property type="protein sequence ID" value="ELP83624.1"/>
    <property type="molecule type" value="Genomic_DNA"/>
</dbReference>
<organism evidence="1 2">
    <name type="scientific">Entamoeba invadens IP1</name>
    <dbReference type="NCBI Taxonomy" id="370355"/>
    <lineage>
        <taxon>Eukaryota</taxon>
        <taxon>Amoebozoa</taxon>
        <taxon>Evosea</taxon>
        <taxon>Archamoebae</taxon>
        <taxon>Mastigamoebida</taxon>
        <taxon>Entamoebidae</taxon>
        <taxon>Entamoeba</taxon>
    </lineage>
</organism>
<reference evidence="1 2" key="1">
    <citation type="submission" date="2012-10" db="EMBL/GenBank/DDBJ databases">
        <authorList>
            <person name="Zafar N."/>
            <person name="Inman J."/>
            <person name="Hall N."/>
            <person name="Lorenzi H."/>
            <person name="Caler E."/>
        </authorList>
    </citation>
    <scope>NUCLEOTIDE SEQUENCE [LARGE SCALE GENOMIC DNA]</scope>
    <source>
        <strain evidence="1 2">IP1</strain>
    </source>
</reference>
<dbReference type="VEuPathDB" id="AmoebaDB:EIN_417030"/>
<sequence>MVGDNYCSASSLIKEFPVNYNKCYEISTVFDAEKMVNGNNDHFIIKEVEGSNLRSFQMYLTMSSCGLTDEPTLLEDCINYASLDSYLYNYKITEGTLNDTTTNTATSSVLLVVSFFVALLL</sequence>
<evidence type="ECO:0000313" key="2">
    <source>
        <dbReference type="Proteomes" id="UP000014680"/>
    </source>
</evidence>
<dbReference type="Proteomes" id="UP000014680">
    <property type="component" value="Unassembled WGS sequence"/>
</dbReference>